<comment type="similarity">
    <text evidence="1 2">Belongs to the cytochrome P450 family.</text>
</comment>
<dbReference type="RefSeq" id="WP_386768893.1">
    <property type="nucleotide sequence ID" value="NZ_JBHSTI010000051.1"/>
</dbReference>
<evidence type="ECO:0000313" key="3">
    <source>
        <dbReference type="EMBL" id="MFC6239578.1"/>
    </source>
</evidence>
<dbReference type="PRINTS" id="PR00359">
    <property type="entry name" value="BP450"/>
</dbReference>
<keyword evidence="2" id="KW-0408">Iron</keyword>
<keyword evidence="2" id="KW-0479">Metal-binding</keyword>
<evidence type="ECO:0000256" key="2">
    <source>
        <dbReference type="RuleBase" id="RU000461"/>
    </source>
</evidence>
<dbReference type="InterPro" id="IPR002397">
    <property type="entry name" value="Cyt_P450_B"/>
</dbReference>
<name>A0ABW1T4I3_9ACTN</name>
<keyword evidence="2" id="KW-0349">Heme</keyword>
<dbReference type="Gene3D" id="1.10.630.10">
    <property type="entry name" value="Cytochrome P450"/>
    <property type="match status" value="1"/>
</dbReference>
<keyword evidence="4" id="KW-1185">Reference proteome</keyword>
<dbReference type="InterPro" id="IPR036396">
    <property type="entry name" value="Cyt_P450_sf"/>
</dbReference>
<dbReference type="PANTHER" id="PTHR46696:SF1">
    <property type="entry name" value="CYTOCHROME P450 YJIB-RELATED"/>
    <property type="match status" value="1"/>
</dbReference>
<dbReference type="PANTHER" id="PTHR46696">
    <property type="entry name" value="P450, PUTATIVE (EUROFUNG)-RELATED"/>
    <property type="match status" value="1"/>
</dbReference>
<keyword evidence="2" id="KW-0503">Monooxygenase</keyword>
<dbReference type="InterPro" id="IPR017972">
    <property type="entry name" value="Cyt_P450_CS"/>
</dbReference>
<dbReference type="EMBL" id="JBHSTI010000051">
    <property type="protein sequence ID" value="MFC6239578.1"/>
    <property type="molecule type" value="Genomic_DNA"/>
</dbReference>
<gene>
    <name evidence="3" type="ORF">ACFQGU_17035</name>
</gene>
<evidence type="ECO:0000313" key="4">
    <source>
        <dbReference type="Proteomes" id="UP001596138"/>
    </source>
</evidence>
<organism evidence="3 4">
    <name type="scientific">Longivirga aurantiaca</name>
    <dbReference type="NCBI Taxonomy" id="1837743"/>
    <lineage>
        <taxon>Bacteria</taxon>
        <taxon>Bacillati</taxon>
        <taxon>Actinomycetota</taxon>
        <taxon>Actinomycetes</taxon>
        <taxon>Sporichthyales</taxon>
        <taxon>Sporichthyaceae</taxon>
        <taxon>Longivirga</taxon>
    </lineage>
</organism>
<accession>A0ABW1T4I3</accession>
<evidence type="ECO:0000256" key="1">
    <source>
        <dbReference type="ARBA" id="ARBA00010617"/>
    </source>
</evidence>
<dbReference type="Pfam" id="PF00067">
    <property type="entry name" value="p450"/>
    <property type="match status" value="1"/>
</dbReference>
<dbReference type="SUPFAM" id="SSF48264">
    <property type="entry name" value="Cytochrome P450"/>
    <property type="match status" value="1"/>
</dbReference>
<dbReference type="Proteomes" id="UP001596138">
    <property type="component" value="Unassembled WGS sequence"/>
</dbReference>
<protein>
    <submittedName>
        <fullName evidence="3">Cytochrome P450</fullName>
    </submittedName>
</protein>
<keyword evidence="2" id="KW-0560">Oxidoreductase</keyword>
<dbReference type="PROSITE" id="PS00086">
    <property type="entry name" value="CYTOCHROME_P450"/>
    <property type="match status" value="1"/>
</dbReference>
<comment type="caution">
    <text evidence="3">The sequence shown here is derived from an EMBL/GenBank/DDBJ whole genome shotgun (WGS) entry which is preliminary data.</text>
</comment>
<proteinExistence type="inferred from homology"/>
<dbReference type="InterPro" id="IPR001128">
    <property type="entry name" value="Cyt_P450"/>
</dbReference>
<sequence length="393" mass="43134">MTYAETITVDDLETDPYPVYARLRAEEPVAWVPAVNLWLVTRAADVETVTTKPELFSAKVDGSPLDRSFGGPTILTVDGAEHLDLRRSLDTKYRPRTVATYIDELVTPIAERFLDRLLAQPERRAELVSEYFEPISVLSLGAVLGLGHLSESTLQEWFHGLAMGAINFENDPEKQRINDETAAVIDHELRPLMERLQAEPDDSTIASMLTSGCPVGQPRSIEAVLPSLKVIILGGMQEPGHGAASTLAALLADDDQLAWVRADPARWDDAVHEGLRWVAPIGTQTRQTTRDVELAGTVIPAGSAVAGVVASACRDERVFTDPDAFDVRRPRVPNAAFGYGPHFCAGHAFARGQERIALQLLVDALPDLRLDPAYDVTFRGWEFRAPTALHATW</sequence>
<reference evidence="4" key="1">
    <citation type="journal article" date="2019" name="Int. J. Syst. Evol. Microbiol.">
        <title>The Global Catalogue of Microorganisms (GCM) 10K type strain sequencing project: providing services to taxonomists for standard genome sequencing and annotation.</title>
        <authorList>
            <consortium name="The Broad Institute Genomics Platform"/>
            <consortium name="The Broad Institute Genome Sequencing Center for Infectious Disease"/>
            <person name="Wu L."/>
            <person name="Ma J."/>
        </authorList>
    </citation>
    <scope>NUCLEOTIDE SEQUENCE [LARGE SCALE GENOMIC DNA]</scope>
    <source>
        <strain evidence="4">CGMCC 4.7317</strain>
    </source>
</reference>